<reference evidence="2 3" key="1">
    <citation type="submission" date="2016-10" db="EMBL/GenBank/DDBJ databases">
        <authorList>
            <person name="de Groot N.N."/>
        </authorList>
    </citation>
    <scope>NUCLEOTIDE SEQUENCE [LARGE SCALE GENOMIC DNA]</scope>
    <source>
        <strain evidence="2 3">HLD2</strain>
    </source>
</reference>
<sequence length="230" mass="25396">MSMRWFLLLLVMMTGVAAADDEAVFDRVSLQAEASREVENDRMRAVLAVQEEGSDPARLAERINQTMRWALERLENFEGVTGETGGYRTQPVYQKGTLTHWRAVQSLQLESDNFTALSSLVGQLQERIQVQSMGFEVSEETRRAAENELIDDALNAFKIRAERVRKNLGAGGWRIVQLNINTRGNGPGPVYRMEAMAERAAAPPAVKGGESTVSVTISGTVQLLPGGDRD</sequence>
<dbReference type="InterPro" id="IPR052022">
    <property type="entry name" value="26kDa_periplasmic_antigen"/>
</dbReference>
<proteinExistence type="predicted"/>
<dbReference type="Proteomes" id="UP000199648">
    <property type="component" value="Unassembled WGS sequence"/>
</dbReference>
<evidence type="ECO:0000256" key="1">
    <source>
        <dbReference type="SAM" id="SignalP"/>
    </source>
</evidence>
<dbReference type="Pfam" id="PF04402">
    <property type="entry name" value="SIMPL"/>
    <property type="match status" value="1"/>
</dbReference>
<dbReference type="EMBL" id="FMWD01000004">
    <property type="protein sequence ID" value="SCZ57094.1"/>
    <property type="molecule type" value="Genomic_DNA"/>
</dbReference>
<dbReference type="PANTHER" id="PTHR34387:SF1">
    <property type="entry name" value="PERIPLASMIC IMMUNOGENIC PROTEIN"/>
    <property type="match status" value="1"/>
</dbReference>
<dbReference type="AlphaFoldDB" id="A0A1G5Q5E0"/>
<keyword evidence="3" id="KW-1185">Reference proteome</keyword>
<dbReference type="GO" id="GO:0006974">
    <property type="term" value="P:DNA damage response"/>
    <property type="evidence" value="ECO:0007669"/>
    <property type="project" value="TreeGrafter"/>
</dbReference>
<dbReference type="OrthoDB" id="7062395at2"/>
<protein>
    <submittedName>
        <fullName evidence="2">Predicted secreted protein</fullName>
    </submittedName>
</protein>
<dbReference type="STRING" id="415747.SAMN03097708_01362"/>
<dbReference type="InterPro" id="IPR007497">
    <property type="entry name" value="SIMPL/DUF541"/>
</dbReference>
<name>A0A1G5Q5E0_9GAMM</name>
<dbReference type="Gene3D" id="3.30.70.2970">
    <property type="entry name" value="Protein of unknown function (DUF541), domain 2"/>
    <property type="match status" value="1"/>
</dbReference>
<feature type="chain" id="PRO_5011511589" evidence="1">
    <location>
        <begin position="20"/>
        <end position="230"/>
    </location>
</feature>
<evidence type="ECO:0000313" key="2">
    <source>
        <dbReference type="EMBL" id="SCZ57094.1"/>
    </source>
</evidence>
<keyword evidence="1" id="KW-0732">Signal</keyword>
<dbReference type="Gene3D" id="3.30.110.170">
    <property type="entry name" value="Protein of unknown function (DUF541), domain 1"/>
    <property type="match status" value="1"/>
</dbReference>
<gene>
    <name evidence="2" type="ORF">SAMN03097708_01362</name>
</gene>
<evidence type="ECO:0000313" key="3">
    <source>
        <dbReference type="Proteomes" id="UP000199648"/>
    </source>
</evidence>
<accession>A0A1G5Q5E0</accession>
<dbReference type="PANTHER" id="PTHR34387">
    <property type="entry name" value="SLR1258 PROTEIN"/>
    <property type="match status" value="1"/>
</dbReference>
<organism evidence="2 3">
    <name type="scientific">Thiohalomonas denitrificans</name>
    <dbReference type="NCBI Taxonomy" id="415747"/>
    <lineage>
        <taxon>Bacteria</taxon>
        <taxon>Pseudomonadati</taxon>
        <taxon>Pseudomonadota</taxon>
        <taxon>Gammaproteobacteria</taxon>
        <taxon>Thiohalomonadales</taxon>
        <taxon>Thiohalomonadaceae</taxon>
        <taxon>Thiohalomonas</taxon>
    </lineage>
</organism>
<feature type="signal peptide" evidence="1">
    <location>
        <begin position="1"/>
        <end position="19"/>
    </location>
</feature>